<evidence type="ECO:0000313" key="2">
    <source>
        <dbReference type="EMBL" id="KAI5063878.1"/>
    </source>
</evidence>
<dbReference type="EMBL" id="JABFUD020000020">
    <property type="protein sequence ID" value="KAI5063878.1"/>
    <property type="molecule type" value="Genomic_DNA"/>
</dbReference>
<name>A0A9D4Z666_ADICA</name>
<organism evidence="2 3">
    <name type="scientific">Adiantum capillus-veneris</name>
    <name type="common">Maidenhair fern</name>
    <dbReference type="NCBI Taxonomy" id="13818"/>
    <lineage>
        <taxon>Eukaryota</taxon>
        <taxon>Viridiplantae</taxon>
        <taxon>Streptophyta</taxon>
        <taxon>Embryophyta</taxon>
        <taxon>Tracheophyta</taxon>
        <taxon>Polypodiopsida</taxon>
        <taxon>Polypodiidae</taxon>
        <taxon>Polypodiales</taxon>
        <taxon>Pteridineae</taxon>
        <taxon>Pteridaceae</taxon>
        <taxon>Vittarioideae</taxon>
        <taxon>Adiantum</taxon>
    </lineage>
</organism>
<feature type="region of interest" description="Disordered" evidence="1">
    <location>
        <begin position="42"/>
        <end position="80"/>
    </location>
</feature>
<evidence type="ECO:0000256" key="1">
    <source>
        <dbReference type="SAM" id="MobiDB-lite"/>
    </source>
</evidence>
<dbReference type="AlphaFoldDB" id="A0A9D4Z666"/>
<proteinExistence type="predicted"/>
<protein>
    <submittedName>
        <fullName evidence="2">Uncharacterized protein</fullName>
    </submittedName>
</protein>
<evidence type="ECO:0000313" key="3">
    <source>
        <dbReference type="Proteomes" id="UP000886520"/>
    </source>
</evidence>
<sequence length="80" mass="9132">MAVLFPSIIEKIDTFPLIANCPRFIHFLLRRVLDSSLDRRAKSGEEWGGQQTKGEFRIASKKGKPWKETKQSRIDSVGTI</sequence>
<keyword evidence="3" id="KW-1185">Reference proteome</keyword>
<reference evidence="2" key="1">
    <citation type="submission" date="2021-01" db="EMBL/GenBank/DDBJ databases">
        <title>Adiantum capillus-veneris genome.</title>
        <authorList>
            <person name="Fang Y."/>
            <person name="Liao Q."/>
        </authorList>
    </citation>
    <scope>NUCLEOTIDE SEQUENCE</scope>
    <source>
        <strain evidence="2">H3</strain>
        <tissue evidence="2">Leaf</tissue>
    </source>
</reference>
<dbReference type="Proteomes" id="UP000886520">
    <property type="component" value="Chromosome 20"/>
</dbReference>
<comment type="caution">
    <text evidence="2">The sequence shown here is derived from an EMBL/GenBank/DDBJ whole genome shotgun (WGS) entry which is preliminary data.</text>
</comment>
<accession>A0A9D4Z666</accession>
<gene>
    <name evidence="2" type="ORF">GOP47_0020548</name>
</gene>